<dbReference type="GO" id="GO:0005829">
    <property type="term" value="C:cytosol"/>
    <property type="evidence" value="ECO:0007669"/>
    <property type="project" value="TreeGrafter"/>
</dbReference>
<dbReference type="STRING" id="1499688.BN000_02911"/>
<dbReference type="InterPro" id="IPR006379">
    <property type="entry name" value="HAD-SF_hydro_IIB"/>
</dbReference>
<keyword evidence="1" id="KW-0378">Hydrolase</keyword>
<dbReference type="AlphaFoldDB" id="A0A0U1NY80"/>
<protein>
    <submittedName>
        <fullName evidence="1">Cof-like hydrolase</fullName>
    </submittedName>
</protein>
<dbReference type="NCBIfam" id="TIGR00099">
    <property type="entry name" value="Cof-subfamily"/>
    <property type="match status" value="1"/>
</dbReference>
<dbReference type="SFLD" id="SFLDG01140">
    <property type="entry name" value="C2.B:_Phosphomannomutase_and_P"/>
    <property type="match status" value="1"/>
</dbReference>
<dbReference type="InterPro" id="IPR036412">
    <property type="entry name" value="HAD-like_sf"/>
</dbReference>
<dbReference type="Gene3D" id="3.30.1240.10">
    <property type="match status" value="1"/>
</dbReference>
<dbReference type="OrthoDB" id="9790031at2"/>
<dbReference type="Proteomes" id="UP000199087">
    <property type="component" value="Unassembled WGS sequence"/>
</dbReference>
<accession>A0A0U1NY80</accession>
<evidence type="ECO:0000313" key="2">
    <source>
        <dbReference type="Proteomes" id="UP000199087"/>
    </source>
</evidence>
<dbReference type="PANTHER" id="PTHR10000:SF8">
    <property type="entry name" value="HAD SUPERFAMILY HYDROLASE-LIKE, TYPE 3"/>
    <property type="match status" value="1"/>
</dbReference>
<dbReference type="Gene3D" id="3.40.50.1000">
    <property type="entry name" value="HAD superfamily/HAD-like"/>
    <property type="match status" value="1"/>
</dbReference>
<dbReference type="Pfam" id="PF08282">
    <property type="entry name" value="Hydrolase_3"/>
    <property type="match status" value="1"/>
</dbReference>
<dbReference type="PROSITE" id="PS01229">
    <property type="entry name" value="COF_2"/>
    <property type="match status" value="1"/>
</dbReference>
<dbReference type="SFLD" id="SFLDG01144">
    <property type="entry name" value="C2.B.4:_PGP_Like"/>
    <property type="match status" value="1"/>
</dbReference>
<dbReference type="GO" id="GO:0016791">
    <property type="term" value="F:phosphatase activity"/>
    <property type="evidence" value="ECO:0007669"/>
    <property type="project" value="TreeGrafter"/>
</dbReference>
<dbReference type="SFLD" id="SFLDS00003">
    <property type="entry name" value="Haloacid_Dehalogenase"/>
    <property type="match status" value="1"/>
</dbReference>
<evidence type="ECO:0000313" key="1">
    <source>
        <dbReference type="EMBL" id="CRK82956.1"/>
    </source>
</evidence>
<gene>
    <name evidence="1" type="ORF">BN000_02911</name>
</gene>
<dbReference type="GO" id="GO:0000287">
    <property type="term" value="F:magnesium ion binding"/>
    <property type="evidence" value="ECO:0007669"/>
    <property type="project" value="TreeGrafter"/>
</dbReference>
<reference evidence="2" key="1">
    <citation type="submission" date="2015-05" db="EMBL/GenBank/DDBJ databases">
        <authorList>
            <person name="Urmite Genomes"/>
        </authorList>
    </citation>
    <scope>NUCLEOTIDE SEQUENCE [LARGE SCALE GENOMIC DNA]</scope>
    <source>
        <strain evidence="2">LF1</strain>
    </source>
</reference>
<name>A0A0U1NY80_9BACI</name>
<dbReference type="NCBIfam" id="TIGR01484">
    <property type="entry name" value="HAD-SF-IIB"/>
    <property type="match status" value="1"/>
</dbReference>
<dbReference type="PANTHER" id="PTHR10000">
    <property type="entry name" value="PHOSPHOSERINE PHOSPHATASE"/>
    <property type="match status" value="1"/>
</dbReference>
<dbReference type="EMBL" id="CVRB01000003">
    <property type="protein sequence ID" value="CRK82956.1"/>
    <property type="molecule type" value="Genomic_DNA"/>
</dbReference>
<dbReference type="InterPro" id="IPR023214">
    <property type="entry name" value="HAD_sf"/>
</dbReference>
<proteinExistence type="predicted"/>
<organism evidence="1 2">
    <name type="scientific">Neobacillus massiliamazoniensis</name>
    <dbReference type="NCBI Taxonomy" id="1499688"/>
    <lineage>
        <taxon>Bacteria</taxon>
        <taxon>Bacillati</taxon>
        <taxon>Bacillota</taxon>
        <taxon>Bacilli</taxon>
        <taxon>Bacillales</taxon>
        <taxon>Bacillaceae</taxon>
        <taxon>Neobacillus</taxon>
    </lineage>
</organism>
<keyword evidence="2" id="KW-1185">Reference proteome</keyword>
<dbReference type="SUPFAM" id="SSF56784">
    <property type="entry name" value="HAD-like"/>
    <property type="match status" value="1"/>
</dbReference>
<dbReference type="RefSeq" id="WP_090635259.1">
    <property type="nucleotide sequence ID" value="NZ_CVRB01000003.1"/>
</dbReference>
<sequence length="265" mass="29870">MNVRAVFIDMDGTLLKASNNISRRNMEAIYRLIDQGVKVFLATGRHYEVTAPYHKEIGLRTPMICLNGAAIYDEKTGKAMQMKTVQLNEERFHHLTAENPCNIIIHTANGLYCKETNEEIDYWTKIGQIPPRYIGDLRQANYQNVLKYSVLTGEPSNDLSALFKKEADVINWNNGFELVAPNVSKWSAIKSLLRAFRISPNEVVAIGDGPNDIEMLRHVGTGVAMGNASEEVKAAADFVTEHHENDGVAEFIERYLDKSYKSYVI</sequence>
<dbReference type="InterPro" id="IPR000150">
    <property type="entry name" value="Cof"/>
</dbReference>
<dbReference type="CDD" id="cd07516">
    <property type="entry name" value="HAD_Pase"/>
    <property type="match status" value="1"/>
</dbReference>